<name>A0A512DL96_9PROT</name>
<dbReference type="RefSeq" id="WP_044433046.1">
    <property type="nucleotide sequence ID" value="NZ_BJYZ01000006.1"/>
</dbReference>
<reference evidence="1 2" key="1">
    <citation type="submission" date="2019-07" db="EMBL/GenBank/DDBJ databases">
        <title>Whole genome shotgun sequence of Skermanella aerolata NBRC 106429.</title>
        <authorList>
            <person name="Hosoyama A."/>
            <person name="Uohara A."/>
            <person name="Ohji S."/>
            <person name="Ichikawa N."/>
        </authorList>
    </citation>
    <scope>NUCLEOTIDE SEQUENCE [LARGE SCALE GENOMIC DNA]</scope>
    <source>
        <strain evidence="1 2">NBRC 106429</strain>
    </source>
</reference>
<organism evidence="1 2">
    <name type="scientific">Skermanella aerolata</name>
    <dbReference type="NCBI Taxonomy" id="393310"/>
    <lineage>
        <taxon>Bacteria</taxon>
        <taxon>Pseudomonadati</taxon>
        <taxon>Pseudomonadota</taxon>
        <taxon>Alphaproteobacteria</taxon>
        <taxon>Rhodospirillales</taxon>
        <taxon>Azospirillaceae</taxon>
        <taxon>Skermanella</taxon>
    </lineage>
</organism>
<gene>
    <name evidence="1" type="ORF">SAE02_14020</name>
</gene>
<sequence length="189" mass="20276">MALTPIGLCSRALIKIGAGSITSFNDGTAEAEVADALYGSTRDALLSANSWSFATTQATLALLADPPLGDYDYAHALPVDFLRALSAGSPGHGRGLGYRIVGTTLQTDADQVTLTYVYRPAEAAFPPFFDQVVIARLAAEFCLPLTENSSRAEALTKLAELEFRRARLIDNQQDSQLGFEDFTLIEARA</sequence>
<evidence type="ECO:0008006" key="3">
    <source>
        <dbReference type="Google" id="ProtNLM"/>
    </source>
</evidence>
<dbReference type="OrthoDB" id="7278537at2"/>
<keyword evidence="2" id="KW-1185">Reference proteome</keyword>
<dbReference type="EMBL" id="BJYZ01000006">
    <property type="protein sequence ID" value="GEO37254.1"/>
    <property type="molecule type" value="Genomic_DNA"/>
</dbReference>
<dbReference type="Proteomes" id="UP000321523">
    <property type="component" value="Unassembled WGS sequence"/>
</dbReference>
<evidence type="ECO:0000313" key="1">
    <source>
        <dbReference type="EMBL" id="GEO37254.1"/>
    </source>
</evidence>
<proteinExistence type="predicted"/>
<protein>
    <recommendedName>
        <fullName evidence="3">Tail protein</fullName>
    </recommendedName>
</protein>
<comment type="caution">
    <text evidence="1">The sequence shown here is derived from an EMBL/GenBank/DDBJ whole genome shotgun (WGS) entry which is preliminary data.</text>
</comment>
<accession>A0A512DL96</accession>
<evidence type="ECO:0000313" key="2">
    <source>
        <dbReference type="Proteomes" id="UP000321523"/>
    </source>
</evidence>
<dbReference type="AlphaFoldDB" id="A0A512DL96"/>